<sequence>MHHEQPEQLVPRSVADLAADPAWTITRTGTTGQWLTAERVVERDGQHRLIGLTPIRPGAVALMVWSGGEVVEHLRGTEAEVCATAHRRTAEFLAGEQPRDGAAGR</sequence>
<keyword evidence="2" id="KW-1185">Reference proteome</keyword>
<evidence type="ECO:0000313" key="2">
    <source>
        <dbReference type="Proteomes" id="UP000027345"/>
    </source>
</evidence>
<proteinExistence type="predicted"/>
<gene>
    <name evidence="1" type="ORF">DV20_11505</name>
</gene>
<protein>
    <submittedName>
        <fullName evidence="1">Uncharacterized protein</fullName>
    </submittedName>
</protein>
<reference evidence="1 2" key="1">
    <citation type="submission" date="2014-05" db="EMBL/GenBank/DDBJ databases">
        <title>Draft genome sequence of Amycolatopsis rifamycinica DSM 46095.</title>
        <authorList>
            <person name="Lal R."/>
            <person name="Saxena A."/>
            <person name="Kumari R."/>
            <person name="Mukherjee U."/>
            <person name="Singh P."/>
            <person name="Sangwan N."/>
            <person name="Mahato N.K."/>
        </authorList>
    </citation>
    <scope>NUCLEOTIDE SEQUENCE [LARGE SCALE GENOMIC DNA]</scope>
    <source>
        <strain evidence="1 2">DSM 46095</strain>
    </source>
</reference>
<dbReference type="RefSeq" id="WP_043779169.1">
    <property type="nucleotide sequence ID" value="NZ_JMQI01000024.1"/>
</dbReference>
<dbReference type="Proteomes" id="UP000027345">
    <property type="component" value="Unassembled WGS sequence"/>
</dbReference>
<comment type="caution">
    <text evidence="1">The sequence shown here is derived from an EMBL/GenBank/DDBJ whole genome shotgun (WGS) entry which is preliminary data.</text>
</comment>
<accession>A0A066U804</accession>
<dbReference type="EMBL" id="JMQI01000024">
    <property type="protein sequence ID" value="KDN22007.1"/>
    <property type="molecule type" value="Genomic_DNA"/>
</dbReference>
<dbReference type="OrthoDB" id="3631723at2"/>
<organism evidence="1 2">
    <name type="scientific">Amycolatopsis rifamycinica</name>
    <dbReference type="NCBI Taxonomy" id="287986"/>
    <lineage>
        <taxon>Bacteria</taxon>
        <taxon>Bacillati</taxon>
        <taxon>Actinomycetota</taxon>
        <taxon>Actinomycetes</taxon>
        <taxon>Pseudonocardiales</taxon>
        <taxon>Pseudonocardiaceae</taxon>
        <taxon>Amycolatopsis</taxon>
    </lineage>
</organism>
<dbReference type="STRING" id="287986.DV20_11505"/>
<dbReference type="AlphaFoldDB" id="A0A066U804"/>
<name>A0A066U804_9PSEU</name>
<evidence type="ECO:0000313" key="1">
    <source>
        <dbReference type="EMBL" id="KDN22007.1"/>
    </source>
</evidence>